<protein>
    <submittedName>
        <fullName evidence="4">Ribonuclease</fullName>
        <ecNumber evidence="4">3.1.-.-</ecNumber>
    </submittedName>
</protein>
<feature type="domain" description="Beta-Casp" evidence="3">
    <location>
        <begin position="233"/>
        <end position="363"/>
    </location>
</feature>
<dbReference type="InterPro" id="IPR011108">
    <property type="entry name" value="RMMBL"/>
</dbReference>
<keyword evidence="1 4" id="KW-0378">Hydrolase</keyword>
<dbReference type="InterPro" id="IPR036866">
    <property type="entry name" value="RibonucZ/Hydroxyglut_hydro"/>
</dbReference>
<sequence>MKVLHHGGKNTVTGSCHELVLQNGSVLIDCGLLQGQDNTQQQSLGIDFSISDLKAVVLTHSHIDHIGRLPWLLAAGYKGPIYCTEATAELVPLMLEDGLKLQLGMRRHQREKVLDFIRALIRPCPYSVWVEIEESTSLRFQPAGHILGSAYVEFHLSNQEVVVFSGDLGPRNTPLLPDPLSPEKADYLFIESTYGNKIHEDVESRSRRLLSIIEHALRDGGIIVIPAFSVGRTQELLFDIEQLIHEHALQDSLPIILDSPLAKKVTNTYRQFKKLWGSEAKERLDHHRHPLAFDQCITIESHADHLQLVNRLASTSEAAIVVAASGMCEGGRVVNYLEALLPDKRNDVLFAGYQAEGTLGRRIQDGEESVLIEGKRVKVKAQVHTMSGYSAHADMNDLLQFVTAIPTPPKEVHLIHGEEDSKKALYQKLINLGYNCVI</sequence>
<dbReference type="InterPro" id="IPR022712">
    <property type="entry name" value="Beta_Casp"/>
</dbReference>
<dbReference type="SMART" id="SM00849">
    <property type="entry name" value="Lactamase_B"/>
    <property type="match status" value="1"/>
</dbReference>
<proteinExistence type="predicted"/>
<evidence type="ECO:0000259" key="3">
    <source>
        <dbReference type="SMART" id="SM01027"/>
    </source>
</evidence>
<dbReference type="Pfam" id="PF07521">
    <property type="entry name" value="RMMBL"/>
    <property type="match status" value="1"/>
</dbReference>
<gene>
    <name evidence="4" type="ORF">K05K4_02120</name>
</gene>
<dbReference type="InterPro" id="IPR001279">
    <property type="entry name" value="Metallo-B-lactamas"/>
</dbReference>
<dbReference type="RefSeq" id="WP_086046470.1">
    <property type="nucleotide sequence ID" value="NZ_CP017889.1"/>
</dbReference>
<dbReference type="PANTHER" id="PTHR11203:SF37">
    <property type="entry name" value="INTEGRATOR COMPLEX SUBUNIT 11"/>
    <property type="match status" value="1"/>
</dbReference>
<dbReference type="EMBL" id="CP017902">
    <property type="protein sequence ID" value="ARP17108.1"/>
    <property type="molecule type" value="Genomic_DNA"/>
</dbReference>
<dbReference type="InterPro" id="IPR050698">
    <property type="entry name" value="MBL"/>
</dbReference>
<dbReference type="GO" id="GO:0004521">
    <property type="term" value="F:RNA endonuclease activity"/>
    <property type="evidence" value="ECO:0007669"/>
    <property type="project" value="TreeGrafter"/>
</dbReference>
<dbReference type="Gene3D" id="3.60.15.10">
    <property type="entry name" value="Ribonuclease Z/Hydroxyacylglutathione hydrolase-like"/>
    <property type="match status" value="1"/>
</dbReference>
<dbReference type="Pfam" id="PF00753">
    <property type="entry name" value="Lactamase_B"/>
    <property type="match status" value="1"/>
</dbReference>
<feature type="domain" description="Metallo-beta-lactamase" evidence="2">
    <location>
        <begin position="13"/>
        <end position="213"/>
    </location>
</feature>
<dbReference type="EC" id="3.1.-.-" evidence="4"/>
<reference evidence="4" key="1">
    <citation type="submission" date="2016-10" db="EMBL/GenBank/DDBJ databases">
        <title>The High Quality Genome of Vibrio alginolyticus K01M1.</title>
        <authorList>
            <person name="Wendling C."/>
            <person name="Chibani C.M."/>
            <person name="Hertel R."/>
            <person name="Sproer C."/>
            <person name="Bunk B."/>
            <person name="Overmann J."/>
            <person name="Roth O."/>
            <person name="Liesegang H."/>
        </authorList>
    </citation>
    <scope>NUCLEOTIDE SEQUENCE</scope>
    <source>
        <strain evidence="4">K05K4</strain>
    </source>
</reference>
<dbReference type="SUPFAM" id="SSF56281">
    <property type="entry name" value="Metallo-hydrolase/oxidoreductase"/>
    <property type="match status" value="1"/>
</dbReference>
<dbReference type="PANTHER" id="PTHR11203">
    <property type="entry name" value="CLEAVAGE AND POLYADENYLATION SPECIFICITY FACTOR FAMILY MEMBER"/>
    <property type="match status" value="1"/>
</dbReference>
<dbReference type="SMART" id="SM01027">
    <property type="entry name" value="Beta-Casp"/>
    <property type="match status" value="1"/>
</dbReference>
<dbReference type="Pfam" id="PF10996">
    <property type="entry name" value="Beta-Casp"/>
    <property type="match status" value="1"/>
</dbReference>
<dbReference type="Gene3D" id="3.40.50.10890">
    <property type="match status" value="1"/>
</dbReference>
<evidence type="ECO:0000256" key="1">
    <source>
        <dbReference type="ARBA" id="ARBA00022801"/>
    </source>
</evidence>
<name>A0A1W6TMN7_VIBAL</name>
<organism evidence="4">
    <name type="scientific">Vibrio alginolyticus</name>
    <dbReference type="NCBI Taxonomy" id="663"/>
    <lineage>
        <taxon>Bacteria</taxon>
        <taxon>Pseudomonadati</taxon>
        <taxon>Pseudomonadota</taxon>
        <taxon>Gammaproteobacteria</taxon>
        <taxon>Vibrionales</taxon>
        <taxon>Vibrionaceae</taxon>
        <taxon>Vibrio</taxon>
    </lineage>
</organism>
<dbReference type="GO" id="GO:0016787">
    <property type="term" value="F:hydrolase activity"/>
    <property type="evidence" value="ECO:0007669"/>
    <property type="project" value="UniProtKB-KW"/>
</dbReference>
<dbReference type="CDD" id="cd16295">
    <property type="entry name" value="TTHA0252-CPSF-like_MBL-fold"/>
    <property type="match status" value="1"/>
</dbReference>
<evidence type="ECO:0000313" key="4">
    <source>
        <dbReference type="EMBL" id="ARP17108.1"/>
    </source>
</evidence>
<evidence type="ECO:0000259" key="2">
    <source>
        <dbReference type="SMART" id="SM00849"/>
    </source>
</evidence>
<dbReference type="AlphaFoldDB" id="A0A1W6TMN7"/>
<accession>A0A1W6TMN7</accession>